<dbReference type="PANTHER" id="PTHR35529:SF1">
    <property type="entry name" value="MANGANESE EFFLUX PUMP MNTP-RELATED"/>
    <property type="match status" value="1"/>
</dbReference>
<sequence>MNFIDVNIIKNVPNYKCDLERIMIMSLVSILLIAIGLAMDAFAVSISSGIAIKNLKIGHSIKIGSFFGVFQAIMPILGWLAGNSFVKYAGKYSRWVAFLLLLFIGGKMIYESFVIEESEAKKDVLSMINLLLLAIATSIDALAVGVTFSLLKIDVMEPSVIIGIVTFFISVIGVYLGNKLGDLFGNKIEIIGGIILIGIGVKILVVG</sequence>
<dbReference type="GO" id="GO:0005384">
    <property type="term" value="F:manganese ion transmembrane transporter activity"/>
    <property type="evidence" value="ECO:0007669"/>
    <property type="project" value="UniProtKB-UniRule"/>
</dbReference>
<feature type="transmembrane region" description="Helical" evidence="8">
    <location>
        <begin position="22"/>
        <end position="51"/>
    </location>
</feature>
<keyword evidence="2 8" id="KW-1003">Cell membrane</keyword>
<proteinExistence type="inferred from homology"/>
<evidence type="ECO:0000256" key="7">
    <source>
        <dbReference type="ARBA" id="ARBA00023211"/>
    </source>
</evidence>
<feature type="transmembrane region" description="Helical" evidence="8">
    <location>
        <begin position="130"/>
        <end position="153"/>
    </location>
</feature>
<evidence type="ECO:0000313" key="9">
    <source>
        <dbReference type="EMBL" id="BDU50954.1"/>
    </source>
</evidence>
<evidence type="ECO:0000256" key="3">
    <source>
        <dbReference type="ARBA" id="ARBA00022692"/>
    </source>
</evidence>
<feature type="transmembrane region" description="Helical" evidence="8">
    <location>
        <begin position="92"/>
        <end position="110"/>
    </location>
</feature>
<dbReference type="HAMAP" id="MF_01521">
    <property type="entry name" value="MntP_pump"/>
    <property type="match status" value="1"/>
</dbReference>
<evidence type="ECO:0000256" key="2">
    <source>
        <dbReference type="ARBA" id="ARBA00022475"/>
    </source>
</evidence>
<keyword evidence="4 8" id="KW-1133">Transmembrane helix</keyword>
<evidence type="ECO:0000256" key="1">
    <source>
        <dbReference type="ARBA" id="ARBA00022448"/>
    </source>
</evidence>
<dbReference type="AlphaFoldDB" id="A0AAU9DJE6"/>
<protein>
    <recommendedName>
        <fullName evidence="8">Putative manganese efflux pump MntP</fullName>
    </recommendedName>
</protein>
<keyword evidence="10" id="KW-1185">Reference proteome</keyword>
<name>A0AAU9DJE6_9FUSO</name>
<accession>A0AAU9DJE6</accession>
<dbReference type="Pfam" id="PF02659">
    <property type="entry name" value="Mntp"/>
    <property type="match status" value="1"/>
</dbReference>
<evidence type="ECO:0000313" key="10">
    <source>
        <dbReference type="Proteomes" id="UP001321582"/>
    </source>
</evidence>
<comment type="function">
    <text evidence="8">Probably functions as a manganese efflux pump.</text>
</comment>
<dbReference type="InterPro" id="IPR003810">
    <property type="entry name" value="Mntp/YtaF"/>
</dbReference>
<organism evidence="9 10">
    <name type="scientific">Haliovirga abyssi</name>
    <dbReference type="NCBI Taxonomy" id="2996794"/>
    <lineage>
        <taxon>Bacteria</taxon>
        <taxon>Fusobacteriati</taxon>
        <taxon>Fusobacteriota</taxon>
        <taxon>Fusobacteriia</taxon>
        <taxon>Fusobacteriales</taxon>
        <taxon>Haliovirgaceae</taxon>
        <taxon>Haliovirga</taxon>
    </lineage>
</organism>
<keyword evidence="5 8" id="KW-0406">Ion transport</keyword>
<dbReference type="InterPro" id="IPR022929">
    <property type="entry name" value="Put_MntP"/>
</dbReference>
<feature type="transmembrane region" description="Helical" evidence="8">
    <location>
        <begin position="188"/>
        <end position="206"/>
    </location>
</feature>
<reference evidence="9 10" key="1">
    <citation type="submission" date="2022-11" db="EMBL/GenBank/DDBJ databases">
        <title>Haliovirga abyssi gen. nov., sp. nov., a mesophilic fermentative bacterium isolated from the Iheya North hydrothermal field and the proposal of Haliovirgaceae fam. nov.</title>
        <authorList>
            <person name="Miyazaki U."/>
            <person name="Tame A."/>
            <person name="Miyazaki J."/>
            <person name="Takai K."/>
            <person name="Sawayama S."/>
            <person name="Kitajima M."/>
            <person name="Okamoto A."/>
            <person name="Nakagawa S."/>
        </authorList>
    </citation>
    <scope>NUCLEOTIDE SEQUENCE [LARGE SCALE GENOMIC DNA]</scope>
    <source>
        <strain evidence="9 10">IC12</strain>
    </source>
</reference>
<keyword evidence="7 8" id="KW-0464">Manganese</keyword>
<dbReference type="PANTHER" id="PTHR35529">
    <property type="entry name" value="MANGANESE EFFLUX PUMP MNTP-RELATED"/>
    <property type="match status" value="1"/>
</dbReference>
<dbReference type="Proteomes" id="UP001321582">
    <property type="component" value="Chromosome"/>
</dbReference>
<evidence type="ECO:0000256" key="5">
    <source>
        <dbReference type="ARBA" id="ARBA00023065"/>
    </source>
</evidence>
<keyword evidence="1 8" id="KW-0813">Transport</keyword>
<evidence type="ECO:0000256" key="6">
    <source>
        <dbReference type="ARBA" id="ARBA00023136"/>
    </source>
</evidence>
<keyword evidence="3 8" id="KW-0812">Transmembrane</keyword>
<feature type="transmembrane region" description="Helical" evidence="8">
    <location>
        <begin position="63"/>
        <end position="80"/>
    </location>
</feature>
<evidence type="ECO:0000256" key="4">
    <source>
        <dbReference type="ARBA" id="ARBA00022989"/>
    </source>
</evidence>
<comment type="subcellular location">
    <subcellularLocation>
        <location evidence="8">Cell membrane</location>
        <topology evidence="8">Multi-pass membrane protein</topology>
    </subcellularLocation>
</comment>
<dbReference type="GO" id="GO:0005886">
    <property type="term" value="C:plasma membrane"/>
    <property type="evidence" value="ECO:0007669"/>
    <property type="project" value="UniProtKB-SubCell"/>
</dbReference>
<gene>
    <name evidence="8" type="primary">mntP</name>
    <name evidence="9" type="ORF">HLVA_15230</name>
</gene>
<evidence type="ECO:0000256" key="8">
    <source>
        <dbReference type="HAMAP-Rule" id="MF_01521"/>
    </source>
</evidence>
<comment type="similarity">
    <text evidence="8">Belongs to the MntP (TC 9.B.29) family.</text>
</comment>
<dbReference type="KEGG" id="haby:HLVA_15230"/>
<keyword evidence="6 8" id="KW-0472">Membrane</keyword>
<dbReference type="EMBL" id="AP027059">
    <property type="protein sequence ID" value="BDU50954.1"/>
    <property type="molecule type" value="Genomic_DNA"/>
</dbReference>
<feature type="transmembrane region" description="Helical" evidence="8">
    <location>
        <begin position="159"/>
        <end position="176"/>
    </location>
</feature>